<dbReference type="InterPro" id="IPR041431">
    <property type="entry name" value="Mvd1_C"/>
</dbReference>
<dbReference type="InterPro" id="IPR014721">
    <property type="entry name" value="Ribsml_uS5_D2-typ_fold_subgr"/>
</dbReference>
<dbReference type="AlphaFoldDB" id="A0A0F6YFJ9"/>
<evidence type="ECO:0000259" key="9">
    <source>
        <dbReference type="Pfam" id="PF22700"/>
    </source>
</evidence>
<dbReference type="FunFam" id="3.30.230.10:FF:000072">
    <property type="entry name" value="Diphosphomevalonate decarboxylase"/>
    <property type="match status" value="1"/>
</dbReference>
<dbReference type="GO" id="GO:0005829">
    <property type="term" value="C:cytosol"/>
    <property type="evidence" value="ECO:0007669"/>
    <property type="project" value="InterPro"/>
</dbReference>
<dbReference type="Proteomes" id="UP000034883">
    <property type="component" value="Chromosome"/>
</dbReference>
<dbReference type="PANTHER" id="PTHR10977">
    <property type="entry name" value="DIPHOSPHOMEVALONATE DECARBOXYLASE"/>
    <property type="match status" value="1"/>
</dbReference>
<reference evidence="10 11" key="1">
    <citation type="submission" date="2015-03" db="EMBL/GenBank/DDBJ databases">
        <title>Genome assembly of Sandaracinus amylolyticus DSM 53668.</title>
        <authorList>
            <person name="Sharma G."/>
            <person name="Subramanian S."/>
        </authorList>
    </citation>
    <scope>NUCLEOTIDE SEQUENCE [LARGE SCALE GENOMIC DNA]</scope>
    <source>
        <strain evidence="10 11">DSM 53668</strain>
    </source>
</reference>
<dbReference type="RefSeq" id="WP_053231092.1">
    <property type="nucleotide sequence ID" value="NZ_CP011125.1"/>
</dbReference>
<comment type="similarity">
    <text evidence="1">Belongs to the diphosphomevalonate decarboxylase family.</text>
</comment>
<evidence type="ECO:0000313" key="11">
    <source>
        <dbReference type="Proteomes" id="UP000034883"/>
    </source>
</evidence>
<feature type="domain" description="Mvd1 C-terminal" evidence="8">
    <location>
        <begin position="180"/>
        <end position="295"/>
    </location>
</feature>
<dbReference type="GO" id="GO:0004163">
    <property type="term" value="F:diphosphomevalonate decarboxylase activity"/>
    <property type="evidence" value="ECO:0007669"/>
    <property type="project" value="UniProtKB-EC"/>
</dbReference>
<dbReference type="Pfam" id="PF18376">
    <property type="entry name" value="MDD_C"/>
    <property type="match status" value="1"/>
</dbReference>
<evidence type="ECO:0000256" key="7">
    <source>
        <dbReference type="ARBA" id="ARBA00023239"/>
    </source>
</evidence>
<evidence type="ECO:0000259" key="8">
    <source>
        <dbReference type="Pfam" id="PF18376"/>
    </source>
</evidence>
<evidence type="ECO:0000256" key="2">
    <source>
        <dbReference type="ARBA" id="ARBA00012296"/>
    </source>
</evidence>
<dbReference type="NCBIfam" id="TIGR01240">
    <property type="entry name" value="mevDPdecarb"/>
    <property type="match status" value="1"/>
</dbReference>
<dbReference type="PIRSF" id="PIRSF015950">
    <property type="entry name" value="Mev_P_decrbx"/>
    <property type="match status" value="1"/>
</dbReference>
<feature type="domain" description="Diphosphomevalonate decarboxylase-like N-terminal" evidence="9">
    <location>
        <begin position="11"/>
        <end position="166"/>
    </location>
</feature>
<proteinExistence type="inferred from homology"/>
<dbReference type="Gene3D" id="3.30.70.890">
    <property type="entry name" value="GHMP kinase, C-terminal domain"/>
    <property type="match status" value="1"/>
</dbReference>
<dbReference type="GO" id="GO:0005524">
    <property type="term" value="F:ATP binding"/>
    <property type="evidence" value="ECO:0007669"/>
    <property type="project" value="UniProtKB-KW"/>
</dbReference>
<gene>
    <name evidence="10" type="ORF">DB32_000806</name>
</gene>
<evidence type="ECO:0000256" key="3">
    <source>
        <dbReference type="ARBA" id="ARBA00022516"/>
    </source>
</evidence>
<dbReference type="EMBL" id="CP011125">
    <property type="protein sequence ID" value="AKF03657.1"/>
    <property type="molecule type" value="Genomic_DNA"/>
</dbReference>
<evidence type="ECO:0000256" key="6">
    <source>
        <dbReference type="ARBA" id="ARBA00023098"/>
    </source>
</evidence>
<dbReference type="SUPFAM" id="SSF54211">
    <property type="entry name" value="Ribosomal protein S5 domain 2-like"/>
    <property type="match status" value="1"/>
</dbReference>
<dbReference type="InterPro" id="IPR036554">
    <property type="entry name" value="GHMP_kinase_C_sf"/>
</dbReference>
<protein>
    <recommendedName>
        <fullName evidence="2">diphosphomevalonate decarboxylase</fullName>
        <ecNumber evidence="2">4.1.1.33</ecNumber>
    </recommendedName>
</protein>
<accession>A0A0F6YFJ9</accession>
<keyword evidence="4" id="KW-0547">Nucleotide-binding</keyword>
<dbReference type="InterPro" id="IPR005935">
    <property type="entry name" value="Mev_decarb"/>
</dbReference>
<dbReference type="GO" id="GO:0019287">
    <property type="term" value="P:isopentenyl diphosphate biosynthetic process, mevalonate pathway"/>
    <property type="evidence" value="ECO:0007669"/>
    <property type="project" value="InterPro"/>
</dbReference>
<dbReference type="STRING" id="927083.DB32_000806"/>
<evidence type="ECO:0000256" key="4">
    <source>
        <dbReference type="ARBA" id="ARBA00022741"/>
    </source>
</evidence>
<dbReference type="InterPro" id="IPR053859">
    <property type="entry name" value="MVD-like_N"/>
</dbReference>
<dbReference type="Gene3D" id="3.30.230.10">
    <property type="match status" value="1"/>
</dbReference>
<sequence length="327" mass="34506">MSAPGKADAIARANIALAKYWGKSDDRLNLPAVPSLSITLDPMRTETRVELDERLDADVFELDGKVALPKETARVTAMLDRVRAESGIAAKARVTSRNHFPTASGLASSASGFAALAAAARAAYGLTRDDAKASAMARRASASAARSIYGGFVELPAGEPGDDALAAIPRHDASHWDLRVVVGVITEGRKDVGSREGMGHSRETSPYWRAWVESAPAMCGVIREAIAARDYERLGPVVEQSFTTMHALAFTSSPSTMYFQPASIAALQTVKQLRDRGVPVWPTMDAGPHVKAVCPGEAAAQVEQALAATPGVLRVLHARPGAGVEVG</sequence>
<keyword evidence="7" id="KW-0456">Lyase</keyword>
<dbReference type="InterPro" id="IPR029765">
    <property type="entry name" value="Mev_diP_decarb"/>
</dbReference>
<keyword evidence="5" id="KW-0067">ATP-binding</keyword>
<evidence type="ECO:0000256" key="5">
    <source>
        <dbReference type="ARBA" id="ARBA00022840"/>
    </source>
</evidence>
<dbReference type="InterPro" id="IPR020568">
    <property type="entry name" value="Ribosomal_Su5_D2-typ_SF"/>
</dbReference>
<keyword evidence="6" id="KW-0443">Lipid metabolism</keyword>
<dbReference type="KEGG" id="samy:DB32_000806"/>
<dbReference type="OrthoDB" id="5498344at2"/>
<evidence type="ECO:0000256" key="1">
    <source>
        <dbReference type="ARBA" id="ARBA00008831"/>
    </source>
</evidence>
<dbReference type="PANTHER" id="PTHR10977:SF3">
    <property type="entry name" value="DIPHOSPHOMEVALONATE DECARBOXYLASE"/>
    <property type="match status" value="1"/>
</dbReference>
<organism evidence="10 11">
    <name type="scientific">Sandaracinus amylolyticus</name>
    <dbReference type="NCBI Taxonomy" id="927083"/>
    <lineage>
        <taxon>Bacteria</taxon>
        <taxon>Pseudomonadati</taxon>
        <taxon>Myxococcota</taxon>
        <taxon>Polyangia</taxon>
        <taxon>Polyangiales</taxon>
        <taxon>Sandaracinaceae</taxon>
        <taxon>Sandaracinus</taxon>
    </lineage>
</organism>
<dbReference type="SUPFAM" id="SSF55060">
    <property type="entry name" value="GHMP Kinase, C-terminal domain"/>
    <property type="match status" value="1"/>
</dbReference>
<keyword evidence="3" id="KW-0444">Lipid biosynthesis</keyword>
<dbReference type="EC" id="4.1.1.33" evidence="2"/>
<evidence type="ECO:0000313" key="10">
    <source>
        <dbReference type="EMBL" id="AKF03657.1"/>
    </source>
</evidence>
<dbReference type="Pfam" id="PF22700">
    <property type="entry name" value="MVD-like_N"/>
    <property type="match status" value="1"/>
</dbReference>
<keyword evidence="11" id="KW-1185">Reference proteome</keyword>
<name>A0A0F6YFJ9_9BACT</name>